<evidence type="ECO:0000313" key="4">
    <source>
        <dbReference type="EMBL" id="ROR91415.1"/>
    </source>
</evidence>
<name>A0A3N2CV47_9ACTN</name>
<feature type="transmembrane region" description="Helical" evidence="2">
    <location>
        <begin position="1183"/>
        <end position="1206"/>
    </location>
</feature>
<keyword evidence="4" id="KW-0808">Transferase</keyword>
<feature type="transmembrane region" description="Helical" evidence="2">
    <location>
        <begin position="280"/>
        <end position="298"/>
    </location>
</feature>
<feature type="transmembrane region" description="Helical" evidence="2">
    <location>
        <begin position="305"/>
        <end position="335"/>
    </location>
</feature>
<dbReference type="OrthoDB" id="5242711at2"/>
<evidence type="ECO:0000259" key="3">
    <source>
        <dbReference type="Pfam" id="PF11847"/>
    </source>
</evidence>
<dbReference type="Proteomes" id="UP000281738">
    <property type="component" value="Unassembled WGS sequence"/>
</dbReference>
<dbReference type="RefSeq" id="WP_148077057.1">
    <property type="nucleotide sequence ID" value="NZ_RKHO01000001.1"/>
</dbReference>
<evidence type="ECO:0000256" key="1">
    <source>
        <dbReference type="SAM" id="MobiDB-lite"/>
    </source>
</evidence>
<keyword evidence="2" id="KW-0472">Membrane</keyword>
<keyword evidence="2" id="KW-1133">Transmembrane helix</keyword>
<dbReference type="Gene3D" id="2.60.120.260">
    <property type="entry name" value="Galactose-binding domain-like"/>
    <property type="match status" value="1"/>
</dbReference>
<feature type="transmembrane region" description="Helical" evidence="2">
    <location>
        <begin position="203"/>
        <end position="228"/>
    </location>
</feature>
<proteinExistence type="predicted"/>
<sequence>MTIGVLLLNLLQQPGRVTFDTKLDLQLGPGDLLSRSLSLWNGDWALGGLQNQASGYLFPMGPAFWLGDVLGVPAWVWERLWSAAVMLLAYEGARRLARSWPGVGVLGSVLAGAAYMLAPRVLTTVGGLSGETLPGAVLPWTVLPLVLYLRGRVRARVGILASVATIPVMGGQNATLVAACLVMPALLLALGEGRPWRRRLRDLTAWSALVLVVTAWWLVPLLLLGGYAPPFLDFIESSRNTAAGTGWLASLRGTSHWVAFFPGGGPLGWVGGYELASSRLLVLPTVLVAGAGLAGLALRRTWQRGVLVASVLVGLAVLTAGSGAPAGSVLSGWWLDALDGALAPLRNVHKWDPVVRLPLSLGLGALVSAVPATWSWRRLPRAVPARRLVLAASALAVLAATLPAVTGSLRTADGMEDLPASWRDTARYLDAQTGPVRAMVLPGAGFAVQVWGRTVDEPIQVLDAPPWLARAQVTVAPGGTLALLDALEESVSRARPQPSLAASFARLGMTHVVLRHDLDPDETDAPSPDVVEAGVASTPGLDRVAGYGPEVGGRQQVEVYAVTTLGDPRAAIADAASVRRVSGGPEAVADLVASGLLASDQPTVLVGADQRADVVTDTRQRVERSFGRVHATVSGAMTAQDRFRVDRREHDFTDPDVPTAQTTATYVGAQDVVASSSGGYADVLGPVRPEQHPYAAFDDSGFTSWATAPLRDPTGQWIEVRFGSPVELGPVALTFDHFDGAVVRTVRLSTDAGRVAARVDAEGAARDVELPEGRTSRLRITLDDVRGTRAQVRLADVSLEGREVRRSLRLPGRVTAGTAVHLSAEEPRRACVTLERGLSCEQRRQLVTPETTGFDRTLQVTEPGTWEVGGSVVATNGPALERLFAPLDPRRVSVTATSTYAGDPAVVPANALDGRRGTGWLASPLDPAPALALTWQRPRTIRSVEALLEPGQPGRLPEALLVDPLNGEEPQLVATSGPDAGTLEPFRTRRLRIAASGGTGDEGVGISELRVDGLQRLRHAASPDTPTGTACGFGPVVAAGGRVVPTEVVGTLADVVAGRELEVRACGDDLSLPAGVQRLGVGPPAGFAVTDLWLRPTGWEEASEGSGPTATVERWGDTGRTVAVTAPTDAVLSVPESRNAGWVATVDGRELRPLVVDGWKQAWRVPAGTDGPVRLVYAPQTTFVVSIVVGLVLAGLVALAALVLLVRARRRPAAGPPADPSPDPSPEPTARPAGGGRPGWAGRVAAGAGLVALVLVSVPLAVGAVVGRLTRAVPTPLAAASGLAALAVAGLIVVSGASAVSPPVGSDVVTALVVGALAGRVLLGPGASGRP</sequence>
<feature type="domain" description="Alpha-(1-&gt;3)-arabinofuranosyltransferase N-terminal GT-C" evidence="3">
    <location>
        <begin position="6"/>
        <end position="647"/>
    </location>
</feature>
<feature type="transmembrane region" description="Helical" evidence="2">
    <location>
        <begin position="100"/>
        <end position="118"/>
    </location>
</feature>
<protein>
    <submittedName>
        <fullName evidence="4">Arabinofuranan 3-O-arabinosyltransferase</fullName>
    </submittedName>
</protein>
<feature type="transmembrane region" description="Helical" evidence="2">
    <location>
        <begin position="388"/>
        <end position="409"/>
    </location>
</feature>
<feature type="transmembrane region" description="Helical" evidence="2">
    <location>
        <begin position="1244"/>
        <end position="1266"/>
    </location>
</feature>
<evidence type="ECO:0000256" key="2">
    <source>
        <dbReference type="SAM" id="Phobius"/>
    </source>
</evidence>
<comment type="caution">
    <text evidence="4">The sequence shown here is derived from an EMBL/GenBank/DDBJ whole genome shotgun (WGS) entry which is preliminary data.</text>
</comment>
<reference evidence="4 5" key="1">
    <citation type="submission" date="2018-11" db="EMBL/GenBank/DDBJ databases">
        <title>Sequencing the genomes of 1000 actinobacteria strains.</title>
        <authorList>
            <person name="Klenk H.-P."/>
        </authorList>
    </citation>
    <scope>NUCLEOTIDE SEQUENCE [LARGE SCALE GENOMIC DNA]</scope>
    <source>
        <strain evidence="4 5">DSM 12652</strain>
    </source>
</reference>
<feature type="region of interest" description="Disordered" evidence="1">
    <location>
        <begin position="1213"/>
        <end position="1238"/>
    </location>
</feature>
<dbReference type="InterPro" id="IPR021798">
    <property type="entry name" value="AftD_N"/>
</dbReference>
<feature type="transmembrane region" description="Helical" evidence="2">
    <location>
        <begin position="355"/>
        <end position="376"/>
    </location>
</feature>
<feature type="compositionally biased region" description="Pro residues" evidence="1">
    <location>
        <begin position="1214"/>
        <end position="1229"/>
    </location>
</feature>
<feature type="transmembrane region" description="Helical" evidence="2">
    <location>
        <begin position="174"/>
        <end position="191"/>
    </location>
</feature>
<dbReference type="Pfam" id="PF11847">
    <property type="entry name" value="GT-C_AftD"/>
    <property type="match status" value="1"/>
</dbReference>
<dbReference type="SUPFAM" id="SSF49785">
    <property type="entry name" value="Galactose-binding domain-like"/>
    <property type="match status" value="1"/>
</dbReference>
<keyword evidence="2" id="KW-0812">Transmembrane</keyword>
<gene>
    <name evidence="4" type="ORF">EDD33_2281</name>
</gene>
<accession>A0A3N2CV47</accession>
<evidence type="ECO:0000313" key="5">
    <source>
        <dbReference type="Proteomes" id="UP000281738"/>
    </source>
</evidence>
<dbReference type="GO" id="GO:0016740">
    <property type="term" value="F:transferase activity"/>
    <property type="evidence" value="ECO:0007669"/>
    <property type="project" value="UniProtKB-KW"/>
</dbReference>
<feature type="transmembrane region" description="Helical" evidence="2">
    <location>
        <begin position="1278"/>
        <end position="1297"/>
    </location>
</feature>
<dbReference type="EMBL" id="RKHO01000001">
    <property type="protein sequence ID" value="ROR91415.1"/>
    <property type="molecule type" value="Genomic_DNA"/>
</dbReference>
<dbReference type="InterPro" id="IPR008979">
    <property type="entry name" value="Galactose-bd-like_sf"/>
</dbReference>
<keyword evidence="5" id="KW-1185">Reference proteome</keyword>
<organism evidence="4 5">
    <name type="scientific">Nocardioides aurantiacus</name>
    <dbReference type="NCBI Taxonomy" id="86796"/>
    <lineage>
        <taxon>Bacteria</taxon>
        <taxon>Bacillati</taxon>
        <taxon>Actinomycetota</taxon>
        <taxon>Actinomycetes</taxon>
        <taxon>Propionibacteriales</taxon>
        <taxon>Nocardioidaceae</taxon>
        <taxon>Nocardioides</taxon>
    </lineage>
</organism>